<dbReference type="Gene3D" id="3.40.50.300">
    <property type="entry name" value="P-loop containing nucleotide triphosphate hydrolases"/>
    <property type="match status" value="1"/>
</dbReference>
<sequence>MTISKVEATDISFDELKEGSELYIQRRNRRLLNNHRKELRVFTKAEAVAYLDIDARTLDKYCKALKINPRRHEESQWLLDIEEVYKVRDSLPDELKKQLPFVRSESQDLQVIVVQNQKGGVGKTVTAATAASGLATEFHQNYRVGLIDMDGQGTLSMYYAPESAQEGCLSVGDLIMGNYELDENETLKEAISEAFLPTTIPNLRILPASQSDRAIEGWFHEAVFNQQLSSPYSILHDIIEQVKDEFDIIIIDTPPSLGYATYNAYYAGTSVIFPLSVTENDIDATCSYFSYIPQVWTLLKNAKHPGYDFMKILLTNHKESSTTTDLQNNLYDSFSTYLYSTEFNNSEAVRQASSLLSTVFDMSKSEYPKTKMTFQNAQQNGYEVTSQLHRDIQKVWREQEKEQ</sequence>
<dbReference type="InterPro" id="IPR027417">
    <property type="entry name" value="P-loop_NTPase"/>
</dbReference>
<evidence type="ECO:0000313" key="2">
    <source>
        <dbReference type="EMBL" id="AXV67677.1"/>
    </source>
</evidence>
<dbReference type="InterPro" id="IPR050678">
    <property type="entry name" value="DNA_Partitioning_ATPase"/>
</dbReference>
<reference evidence="2 4" key="1">
    <citation type="submission" date="2018-08" db="EMBL/GenBank/DDBJ databases">
        <title>Draft genome sequence of Pseudoalteromonas donghaensis HJ51.</title>
        <authorList>
            <person name="Oh J."/>
            <person name="Roh D."/>
        </authorList>
    </citation>
    <scope>NUCLEOTIDE SEQUENCE [LARGE SCALE GENOMIC DNA]</scope>
    <source>
        <strain evidence="2 4">HJ51</strain>
        <plasmid evidence="2 4">unnamed2</plasmid>
    </source>
</reference>
<dbReference type="KEGG" id="pdj:D0907_20310"/>
<dbReference type="PANTHER" id="PTHR13696:SF52">
    <property type="entry name" value="PARA FAMILY PROTEIN CT_582"/>
    <property type="match status" value="1"/>
</dbReference>
<dbReference type="GeneID" id="99507828"/>
<feature type="domain" description="AAA" evidence="1">
    <location>
        <begin position="110"/>
        <end position="279"/>
    </location>
</feature>
<geneLocation type="plasmid" evidence="2 4">
    <name>unnamed2</name>
</geneLocation>
<dbReference type="EMBL" id="JAQPZS010000027">
    <property type="protein sequence ID" value="MEJ6498303.1"/>
    <property type="molecule type" value="Genomic_DNA"/>
</dbReference>
<dbReference type="Proteomes" id="UP000264605">
    <property type="component" value="Plasmid unnamed2"/>
</dbReference>
<dbReference type="CDD" id="cd02042">
    <property type="entry name" value="ParAB_family"/>
    <property type="match status" value="1"/>
</dbReference>
<evidence type="ECO:0000259" key="1">
    <source>
        <dbReference type="Pfam" id="PF13614"/>
    </source>
</evidence>
<name>A0AAD0S4L8_9GAMM</name>
<dbReference type="EMBL" id="CP032092">
    <property type="protein sequence ID" value="AXV67677.1"/>
    <property type="molecule type" value="Genomic_DNA"/>
</dbReference>
<dbReference type="InterPro" id="IPR025669">
    <property type="entry name" value="AAA_dom"/>
</dbReference>
<gene>
    <name evidence="2" type="ORF">D0907_20310</name>
    <name evidence="3" type="ORF">PQI24_19900</name>
</gene>
<keyword evidence="5" id="KW-1185">Reference proteome</keyword>
<evidence type="ECO:0000313" key="4">
    <source>
        <dbReference type="Proteomes" id="UP000264605"/>
    </source>
</evidence>
<evidence type="ECO:0000313" key="5">
    <source>
        <dbReference type="Proteomes" id="UP001377972"/>
    </source>
</evidence>
<dbReference type="PANTHER" id="PTHR13696">
    <property type="entry name" value="P-LOOP CONTAINING NUCLEOSIDE TRIPHOSPHATE HYDROLASE"/>
    <property type="match status" value="1"/>
</dbReference>
<accession>A0AAD0S4L8</accession>
<dbReference type="Pfam" id="PF13614">
    <property type="entry name" value="AAA_31"/>
    <property type="match status" value="1"/>
</dbReference>
<keyword evidence="2" id="KW-0614">Plasmid</keyword>
<organism evidence="2 4">
    <name type="scientific">Pseudoalteromonas lipolytica</name>
    <dbReference type="NCBI Taxonomy" id="570156"/>
    <lineage>
        <taxon>Bacteria</taxon>
        <taxon>Pseudomonadati</taxon>
        <taxon>Pseudomonadota</taxon>
        <taxon>Gammaproteobacteria</taxon>
        <taxon>Alteromonadales</taxon>
        <taxon>Pseudoalteromonadaceae</taxon>
        <taxon>Pseudoalteromonas</taxon>
    </lineage>
</organism>
<dbReference type="SUPFAM" id="SSF52540">
    <property type="entry name" value="P-loop containing nucleoside triphosphate hydrolases"/>
    <property type="match status" value="1"/>
</dbReference>
<evidence type="ECO:0000313" key="3">
    <source>
        <dbReference type="EMBL" id="MEJ6498303.1"/>
    </source>
</evidence>
<dbReference type="AlphaFoldDB" id="A0AAD0S4L8"/>
<proteinExistence type="predicted"/>
<dbReference type="RefSeq" id="WP_036973958.1">
    <property type="nucleotide sequence ID" value="NZ_CP032092.1"/>
</dbReference>
<dbReference type="Proteomes" id="UP001377972">
    <property type="component" value="Unassembled WGS sequence"/>
</dbReference>
<reference evidence="3 5" key="2">
    <citation type="submission" date="2023-01" db="EMBL/GenBank/DDBJ databases">
        <title>Trichodesmium-associated heterotrophic epibiont bacteria.</title>
        <authorList>
            <person name="Cleveland C.S."/>
            <person name="Webb E.A."/>
        </authorList>
    </citation>
    <scope>NUCLEOTIDE SEQUENCE [LARGE SCALE GENOMIC DNA]</scope>
    <source>
        <strain evidence="3 5">USCH2</strain>
    </source>
</reference>
<protein>
    <submittedName>
        <fullName evidence="3">AAA family ATPase</fullName>
    </submittedName>
    <submittedName>
        <fullName evidence="2">ParA family protein</fullName>
    </submittedName>
</protein>